<sequence length="2054" mass="207561">MRRSGMLSALVLLLGLGLVVGPGSRTAQALSSANVALIVSITGVQVGNPMTTESCGMDGTSQVIPVTIQADFFPARPDVDVVGPYATVTWDGGFGSFDDHYPDDSKHQVFHVLVRPSDNDWHGQGTYSFRATVQDVGIGMGSDSVVVDADLSEMSPLAWPREVKCPMGAKPVDPSSYLKSVGLAAGKIVCEFCTSALELLDQVNGYGEMSGNLLRRGVLEDPPDPAFRTIPTPATPPVLPVPDGLTSEQSTAALALEATYASYVADLRGLVDAGNRAWGAANAGSRTWYLAQRQALARFASAAAADARSLATRHAALAATFTGASALPTHTVTRADVDGVLGELSRTHLPPAGERAVLTALGATEADQREIALMLQQGYPERVLGKVTGAQLFTTTPDLAAISSGLLSLSQWARATKDVAPPVVTGLSTHRAPSGGARWIAVTGTNLASVTGLSFGASTPTTGQGRDLSCSETRCDAVVPAGHGTVHVSAFGPGGPSARTDADLLTYVTPVAPQVTRVFPSSGPLLGGTQVSIWGTGLSDSLVRFGPQLALDWTCSDTRCTARAPQSEHDGRVDVRVSTDAGTSPAVADDGFTYLAGEPPPPPAPTVSGLSATHGSRSGGDRVTVTGTGFTGATDVLFGTSAGTDVEVVDATHLQVTTPDHAPGQVHVSVSGPGGSSAAVAADRFTFDSLVPSITALSAASGPSTGGNTLTVTGKALNQGMVVLDDGAPAEGTCTATACVVTMPPHAEDDVDVTVETASGVSVISTATRYHYALASAPLVRSLTPDTGSTAGGDTLAVTGLRLDGGQVTVGGADADPVSGLGCEPTLCVVTVPPGSAGDRSVVVTRVDGTRSAASAAATYSYVRPGAPRVTSVSPATGWVHGLDTVNVYGDNLLGGTVRFGGAEAHGWTGVDCTQSVCTVAPAWRDTTGSVDVTVRTPGGTSPVTAAGRFTYVRPTVTAVTPSKGWTIGGTTVTVTGSHLRGADLSFDGVPGTQVACEETSCTAVAPAGAAGPVHVVATANDGMVESVPSSADVFTYQQLPVPTVSSVSPNRGSDAGGDTIVVTGTDLDAGIVRIDGDQLQGTCLPTRCEVVTLWHADGAAPLTVTTDGGTSAPRTYTFATPAVPTVTGVTPSGGRAGGGDVVTVTGSDLTNGSVTFGGTDGLVAGCTFTSCRVTVPAHAPGAVHVQVTTPAGTSATSTADRFTYATPPTPVVTALSPRSGPRSGGSAVRLTGTDLDGATVDFGGVPAAAQQCTRTWCEATAPPGTPSTVHVRATTYGGTSAATAADTFTWSPVQVDRVPIEGLSDGAAAGGGHLVAAPDGSVDFVMPQQDAVGHVTAGGTTTSYAVPDASSLPVSVTRTADGTVWYTEQTPNVVVEHRTDGTEVRHDLPGQHEDVRDLVAGPDGRVWFALAASDAIGAIDPATGRVEVHALPTVAAFPVNLTVGPDDRIWFTEGHAGRVGAITTDGEVSEYALPSGNSSPWDITTGPDGRLWFTESGGHALGAVTTGGAVTEYPVAGLGGSPYALTSGADGRVWFTRAAMEQVSAMDPATGTVTDHPLPPDPGGVVAHGDEPRYLTTATDGSIWATELNGNDLVHVTGTTTGVTPAVTALSPAWAAPGATVTVTGAHLQGATAVSFGGTPATGLQQVDAAHVRVVVPAGSGTPTVTVTTPAGTTAAAPAAVFHYGTRPPETPVVETLSPPSGPGGTVVELTGRHLTGATVRVGGVAATATTCLATRCTATVPAGSGTDPVTVTTPGGQATASQRFTYDTSPPARPAVSRISPTSGTTTGGTKVTVTGTGLAGGRVQIGLRQVDATCSATTCTFTTPVSGTGPVHVRVTGDGGTSLRSSADVFTFAAPVTPVTLALTSAPSVVTAGGTGTVKGTLTTTSGARPVAGTRVWLQTRTPGTSTWKDTVSALTTSTGTVALALKPVRTLEVQLRTGAVDGHTAATSGRRTVGCRAVVTATFSATTITKGSSSRLSGKVTPSYAGHQVFLQRRTSSGWTTVTSRTLSSTSGYTFTIKPTTRGTFTYRVRLPKDTRFWQSLSRERSLKVT</sequence>
<evidence type="ECO:0000256" key="2">
    <source>
        <dbReference type="SAM" id="MobiDB-lite"/>
    </source>
</evidence>
<keyword evidence="5" id="KW-1185">Reference proteome</keyword>
<feature type="domain" description="IPT/TIG" evidence="3">
    <location>
        <begin position="1042"/>
        <end position="1120"/>
    </location>
</feature>
<dbReference type="Gene3D" id="2.60.40.10">
    <property type="entry name" value="Immunoglobulins"/>
    <property type="match status" value="13"/>
</dbReference>
<feature type="domain" description="IPT/TIG" evidence="3">
    <location>
        <begin position="421"/>
        <end position="508"/>
    </location>
</feature>
<feature type="domain" description="IPT/TIG" evidence="3">
    <location>
        <begin position="1775"/>
        <end position="1856"/>
    </location>
</feature>
<dbReference type="Proteomes" id="UP001183648">
    <property type="component" value="Unassembled WGS sequence"/>
</dbReference>
<dbReference type="PANTHER" id="PTHR46769:SF2">
    <property type="entry name" value="FIBROCYSTIN-L ISOFORM 2 PRECURSOR-RELATED"/>
    <property type="match status" value="1"/>
</dbReference>
<dbReference type="SMART" id="SM00429">
    <property type="entry name" value="IPT"/>
    <property type="match status" value="13"/>
</dbReference>
<evidence type="ECO:0000313" key="4">
    <source>
        <dbReference type="EMBL" id="MDR7364382.1"/>
    </source>
</evidence>
<feature type="compositionally biased region" description="Low complexity" evidence="2">
    <location>
        <begin position="1784"/>
        <end position="1793"/>
    </location>
</feature>
<dbReference type="InterPro" id="IPR002909">
    <property type="entry name" value="IPT_dom"/>
</dbReference>
<feature type="domain" description="IPT/TIG" evidence="3">
    <location>
        <begin position="867"/>
        <end position="953"/>
    </location>
</feature>
<feature type="domain" description="IPT/TIG" evidence="3">
    <location>
        <begin position="777"/>
        <end position="863"/>
    </location>
</feature>
<feature type="region of interest" description="Disordered" evidence="2">
    <location>
        <begin position="1749"/>
        <end position="1793"/>
    </location>
</feature>
<feature type="domain" description="IPT/TIG" evidence="3">
    <location>
        <begin position="1605"/>
        <end position="1686"/>
    </location>
</feature>
<feature type="region of interest" description="Disordered" evidence="2">
    <location>
        <begin position="1194"/>
        <end position="1228"/>
    </location>
</feature>
<dbReference type="Gene3D" id="2.130.10.10">
    <property type="entry name" value="YVTN repeat-like/Quinoprotein amine dehydrogenase"/>
    <property type="match status" value="1"/>
</dbReference>
<feature type="domain" description="IPT/TIG" evidence="3">
    <location>
        <begin position="954"/>
        <end position="1038"/>
    </location>
</feature>
<keyword evidence="4" id="KW-0456">Lyase</keyword>
<feature type="domain" description="IPT/TIG" evidence="3">
    <location>
        <begin position="1692"/>
        <end position="1769"/>
    </location>
</feature>
<evidence type="ECO:0000313" key="5">
    <source>
        <dbReference type="Proteomes" id="UP001183648"/>
    </source>
</evidence>
<feature type="compositionally biased region" description="Polar residues" evidence="2">
    <location>
        <begin position="1760"/>
        <end position="1770"/>
    </location>
</feature>
<dbReference type="CDD" id="cd00603">
    <property type="entry name" value="IPT_PCSR"/>
    <property type="match status" value="2"/>
</dbReference>
<feature type="compositionally biased region" description="Low complexity" evidence="2">
    <location>
        <begin position="1749"/>
        <end position="1758"/>
    </location>
</feature>
<gene>
    <name evidence="4" type="ORF">J2S63_003935</name>
</gene>
<protein>
    <submittedName>
        <fullName evidence="4">Streptogramin lyase</fullName>
    </submittedName>
</protein>
<feature type="domain" description="IPT/TIG" evidence="3">
    <location>
        <begin position="512"/>
        <end position="595"/>
    </location>
</feature>
<dbReference type="SUPFAM" id="SSF81296">
    <property type="entry name" value="E set domains"/>
    <property type="match status" value="12"/>
</dbReference>
<dbReference type="InterPro" id="IPR014756">
    <property type="entry name" value="Ig_E-set"/>
</dbReference>
<feature type="domain" description="IPT/TIG" evidence="3">
    <location>
        <begin position="1124"/>
        <end position="1206"/>
    </location>
</feature>
<dbReference type="PANTHER" id="PTHR46769">
    <property type="entry name" value="POLYCYSTIC KIDNEY AND HEPATIC DISEASE 1 (AUTOSOMAL RECESSIVE)-LIKE 1"/>
    <property type="match status" value="1"/>
</dbReference>
<dbReference type="CDD" id="cd00102">
    <property type="entry name" value="IPT"/>
    <property type="match status" value="6"/>
</dbReference>
<dbReference type="InterPro" id="IPR015943">
    <property type="entry name" value="WD40/YVTN_repeat-like_dom_sf"/>
</dbReference>
<dbReference type="EMBL" id="JAVDYG010000001">
    <property type="protein sequence ID" value="MDR7364382.1"/>
    <property type="molecule type" value="Genomic_DNA"/>
</dbReference>
<dbReference type="GO" id="GO:0016829">
    <property type="term" value="F:lyase activity"/>
    <property type="evidence" value="ECO:0007669"/>
    <property type="project" value="UniProtKB-KW"/>
</dbReference>
<feature type="compositionally biased region" description="Low complexity" evidence="2">
    <location>
        <begin position="1212"/>
        <end position="1227"/>
    </location>
</feature>
<dbReference type="InterPro" id="IPR052387">
    <property type="entry name" value="Fibrocystin"/>
</dbReference>
<accession>A0ABU2C142</accession>
<dbReference type="RefSeq" id="WP_310305992.1">
    <property type="nucleotide sequence ID" value="NZ_BAAAPS010000005.1"/>
</dbReference>
<dbReference type="SUPFAM" id="SSF101898">
    <property type="entry name" value="NHL repeat"/>
    <property type="match status" value="1"/>
</dbReference>
<feature type="region of interest" description="Disordered" evidence="2">
    <location>
        <begin position="598"/>
        <end position="621"/>
    </location>
</feature>
<dbReference type="Pfam" id="PF01833">
    <property type="entry name" value="TIG"/>
    <property type="match status" value="12"/>
</dbReference>
<feature type="domain" description="IPT/TIG" evidence="3">
    <location>
        <begin position="691"/>
        <end position="773"/>
    </location>
</feature>
<name>A0ABU2C142_9ACTN</name>
<proteinExistence type="predicted"/>
<organism evidence="4 5">
    <name type="scientific">Nocardioides marmoribigeumensis</name>
    <dbReference type="NCBI Taxonomy" id="433649"/>
    <lineage>
        <taxon>Bacteria</taxon>
        <taxon>Bacillati</taxon>
        <taxon>Actinomycetota</taxon>
        <taxon>Actinomycetes</taxon>
        <taxon>Propionibacteriales</taxon>
        <taxon>Nocardioidaceae</taxon>
        <taxon>Nocardioides</taxon>
    </lineage>
</organism>
<dbReference type="InterPro" id="IPR013783">
    <property type="entry name" value="Ig-like_fold"/>
</dbReference>
<evidence type="ECO:0000256" key="1">
    <source>
        <dbReference type="ARBA" id="ARBA00022729"/>
    </source>
</evidence>
<reference evidence="4 5" key="1">
    <citation type="submission" date="2023-07" db="EMBL/GenBank/DDBJ databases">
        <title>Sequencing the genomes of 1000 actinobacteria strains.</title>
        <authorList>
            <person name="Klenk H.-P."/>
        </authorList>
    </citation>
    <scope>NUCLEOTIDE SEQUENCE [LARGE SCALE GENOMIC DNA]</scope>
    <source>
        <strain evidence="4 5">DSM 19426</strain>
    </source>
</reference>
<keyword evidence="1" id="KW-0732">Signal</keyword>
<dbReference type="Pfam" id="PF24684">
    <property type="entry name" value="Vgb_lyase"/>
    <property type="match status" value="1"/>
</dbReference>
<feature type="domain" description="IPT/TIG" evidence="3">
    <location>
        <begin position="1210"/>
        <end position="1294"/>
    </location>
</feature>
<evidence type="ECO:0000259" key="3">
    <source>
        <dbReference type="SMART" id="SM00429"/>
    </source>
</evidence>
<feature type="domain" description="IPT/TIG" evidence="3">
    <location>
        <begin position="604"/>
        <end position="688"/>
    </location>
</feature>
<comment type="caution">
    <text evidence="4">The sequence shown here is derived from an EMBL/GenBank/DDBJ whole genome shotgun (WGS) entry which is preliminary data.</text>
</comment>